<gene>
    <name evidence="16" type="ORF">Thpro_020133</name>
</gene>
<evidence type="ECO:0000256" key="13">
    <source>
        <dbReference type="RuleBase" id="RU365090"/>
    </source>
</evidence>
<keyword evidence="10 13" id="KW-0460">Magnesium</keyword>
<dbReference type="Gene3D" id="2.170.190.11">
    <property type="entry name" value="Molybdopterin biosynthesis moea protein, domain 3"/>
    <property type="match status" value="1"/>
</dbReference>
<dbReference type="GO" id="GO:0061599">
    <property type="term" value="F:molybdopterin molybdotransferase activity"/>
    <property type="evidence" value="ECO:0007669"/>
    <property type="project" value="UniProtKB-UniRule"/>
</dbReference>
<evidence type="ECO:0000256" key="14">
    <source>
        <dbReference type="SAM" id="Phobius"/>
    </source>
</evidence>
<evidence type="ECO:0000256" key="12">
    <source>
        <dbReference type="ARBA" id="ARBA00047317"/>
    </source>
</evidence>
<organism evidence="16 17">
    <name type="scientific">Acidihalobacter prosperus</name>
    <dbReference type="NCBI Taxonomy" id="160660"/>
    <lineage>
        <taxon>Bacteria</taxon>
        <taxon>Pseudomonadati</taxon>
        <taxon>Pseudomonadota</taxon>
        <taxon>Gammaproteobacteria</taxon>
        <taxon>Chromatiales</taxon>
        <taxon>Ectothiorhodospiraceae</taxon>
        <taxon>Acidihalobacter</taxon>
    </lineage>
</organism>
<dbReference type="FunFam" id="3.40.980.10:FF:000004">
    <property type="entry name" value="Molybdopterin molybdenumtransferase"/>
    <property type="match status" value="1"/>
</dbReference>
<dbReference type="InterPro" id="IPR036425">
    <property type="entry name" value="MoaB/Mog-like_dom_sf"/>
</dbReference>
<evidence type="ECO:0000256" key="4">
    <source>
        <dbReference type="ARBA" id="ARBA00010763"/>
    </source>
</evidence>
<evidence type="ECO:0000256" key="6">
    <source>
        <dbReference type="ARBA" id="ARBA00021108"/>
    </source>
</evidence>
<dbReference type="NCBIfam" id="TIGR00177">
    <property type="entry name" value="molyb_syn"/>
    <property type="match status" value="1"/>
</dbReference>
<dbReference type="Proteomes" id="UP000029273">
    <property type="component" value="Unassembled WGS sequence"/>
</dbReference>
<keyword evidence="14" id="KW-1133">Transmembrane helix</keyword>
<evidence type="ECO:0000256" key="1">
    <source>
        <dbReference type="ARBA" id="ARBA00001946"/>
    </source>
</evidence>
<keyword evidence="8 13" id="KW-0808">Transferase</keyword>
<dbReference type="RefSeq" id="WP_038087326.1">
    <property type="nucleotide sequence ID" value="NZ_JQSG02000001.1"/>
</dbReference>
<dbReference type="Gene3D" id="2.40.340.10">
    <property type="entry name" value="MoeA, C-terminal, domain IV"/>
    <property type="match status" value="1"/>
</dbReference>
<evidence type="ECO:0000313" key="16">
    <source>
        <dbReference type="EMBL" id="OBS10417.1"/>
    </source>
</evidence>
<evidence type="ECO:0000256" key="5">
    <source>
        <dbReference type="ARBA" id="ARBA00013269"/>
    </source>
</evidence>
<dbReference type="GO" id="GO:0046872">
    <property type="term" value="F:metal ion binding"/>
    <property type="evidence" value="ECO:0007669"/>
    <property type="project" value="UniProtKB-UniRule"/>
</dbReference>
<dbReference type="UniPathway" id="UPA00344"/>
<evidence type="ECO:0000256" key="11">
    <source>
        <dbReference type="ARBA" id="ARBA00023150"/>
    </source>
</evidence>
<dbReference type="GO" id="GO:0005829">
    <property type="term" value="C:cytosol"/>
    <property type="evidence" value="ECO:0007669"/>
    <property type="project" value="TreeGrafter"/>
</dbReference>
<dbReference type="OrthoDB" id="9804758at2"/>
<dbReference type="SUPFAM" id="SSF63867">
    <property type="entry name" value="MoeA C-terminal domain-like"/>
    <property type="match status" value="1"/>
</dbReference>
<evidence type="ECO:0000313" key="17">
    <source>
        <dbReference type="Proteomes" id="UP000029273"/>
    </source>
</evidence>
<feature type="domain" description="MoaB/Mog" evidence="15">
    <location>
        <begin position="188"/>
        <end position="325"/>
    </location>
</feature>
<keyword evidence="11 13" id="KW-0501">Molybdenum cofactor biosynthesis</keyword>
<proteinExistence type="inferred from homology"/>
<accession>A0A1A6C781</accession>
<dbReference type="InterPro" id="IPR036688">
    <property type="entry name" value="MoeA_C_domain_IV_sf"/>
</dbReference>
<dbReference type="Gene3D" id="3.90.105.10">
    <property type="entry name" value="Molybdopterin biosynthesis moea protein, domain 2"/>
    <property type="match status" value="1"/>
</dbReference>
<dbReference type="CDD" id="cd00887">
    <property type="entry name" value="MoeA"/>
    <property type="match status" value="1"/>
</dbReference>
<evidence type="ECO:0000256" key="9">
    <source>
        <dbReference type="ARBA" id="ARBA00022723"/>
    </source>
</evidence>
<evidence type="ECO:0000256" key="3">
    <source>
        <dbReference type="ARBA" id="ARBA00005046"/>
    </source>
</evidence>
<keyword evidence="9 13" id="KW-0479">Metal-binding</keyword>
<dbReference type="SUPFAM" id="SSF63882">
    <property type="entry name" value="MoeA N-terminal region -like"/>
    <property type="match status" value="1"/>
</dbReference>
<dbReference type="EMBL" id="JQSG02000001">
    <property type="protein sequence ID" value="OBS10417.1"/>
    <property type="molecule type" value="Genomic_DNA"/>
</dbReference>
<dbReference type="InterPro" id="IPR038987">
    <property type="entry name" value="MoeA-like"/>
</dbReference>
<feature type="transmembrane region" description="Helical" evidence="14">
    <location>
        <begin position="299"/>
        <end position="320"/>
    </location>
</feature>
<dbReference type="InterPro" id="IPR005110">
    <property type="entry name" value="MoeA_linker/N"/>
</dbReference>
<dbReference type="InterPro" id="IPR005111">
    <property type="entry name" value="MoeA_C_domain_IV"/>
</dbReference>
<dbReference type="Pfam" id="PF03453">
    <property type="entry name" value="MoeA_N"/>
    <property type="match status" value="1"/>
</dbReference>
<name>A0A1A6C781_9GAMM</name>
<dbReference type="PROSITE" id="PS01079">
    <property type="entry name" value="MOCF_BIOSYNTHESIS_2"/>
    <property type="match status" value="1"/>
</dbReference>
<dbReference type="InterPro" id="IPR001453">
    <property type="entry name" value="MoaB/Mog_dom"/>
</dbReference>
<keyword evidence="17" id="KW-1185">Reference proteome</keyword>
<comment type="similarity">
    <text evidence="4 13">Belongs to the MoeA family.</text>
</comment>
<keyword evidence="14" id="KW-0812">Transmembrane</keyword>
<comment type="function">
    <text evidence="2 13">Catalyzes the insertion of molybdate into adenylated molybdopterin with the concomitant release of AMP.</text>
</comment>
<comment type="cofactor">
    <cofactor evidence="1 13">
        <name>Mg(2+)</name>
        <dbReference type="ChEBI" id="CHEBI:18420"/>
    </cofactor>
</comment>
<dbReference type="Gene3D" id="3.40.980.10">
    <property type="entry name" value="MoaB/Mog-like domain"/>
    <property type="match status" value="1"/>
</dbReference>
<keyword evidence="14" id="KW-0472">Membrane</keyword>
<keyword evidence="7 13" id="KW-0500">Molybdenum</keyword>
<evidence type="ECO:0000256" key="2">
    <source>
        <dbReference type="ARBA" id="ARBA00002901"/>
    </source>
</evidence>
<evidence type="ECO:0000256" key="7">
    <source>
        <dbReference type="ARBA" id="ARBA00022505"/>
    </source>
</evidence>
<evidence type="ECO:0000256" key="8">
    <source>
        <dbReference type="ARBA" id="ARBA00022679"/>
    </source>
</evidence>
<comment type="caution">
    <text evidence="16">The sequence shown here is derived from an EMBL/GenBank/DDBJ whole genome shotgun (WGS) entry which is preliminary data.</text>
</comment>
<dbReference type="SMART" id="SM00852">
    <property type="entry name" value="MoCF_biosynth"/>
    <property type="match status" value="1"/>
</dbReference>
<reference evidence="16 17" key="1">
    <citation type="journal article" date="2014" name="Genome Announc.">
        <title>Draft Genome Sequence of the Iron-Oxidizing, Acidophilic, and Halotolerant 'Thiobacillus prosperus' Type Strain DSM 5130.</title>
        <authorList>
            <person name="Ossandon F.J."/>
            <person name="Cardenas J.P."/>
            <person name="Corbett M."/>
            <person name="Quatrini R."/>
            <person name="Holmes D.S."/>
            <person name="Watkin E."/>
        </authorList>
    </citation>
    <scope>NUCLEOTIDE SEQUENCE [LARGE SCALE GENOMIC DNA]</scope>
    <source>
        <strain evidence="16 17">DSM 5130</strain>
    </source>
</reference>
<dbReference type="PANTHER" id="PTHR10192:SF5">
    <property type="entry name" value="GEPHYRIN"/>
    <property type="match status" value="1"/>
</dbReference>
<protein>
    <recommendedName>
        <fullName evidence="6 13">Molybdopterin molybdenumtransferase</fullName>
        <ecNumber evidence="5 13">2.10.1.1</ecNumber>
    </recommendedName>
</protein>
<dbReference type="NCBIfam" id="NF045515">
    <property type="entry name" value="Glp_gephyrin"/>
    <property type="match status" value="1"/>
</dbReference>
<comment type="pathway">
    <text evidence="3 13">Cofactor biosynthesis; molybdopterin biosynthesis.</text>
</comment>
<dbReference type="FunFam" id="2.40.340.10:FF:000003">
    <property type="entry name" value="Molybdopterin molybdenumtransferase"/>
    <property type="match status" value="1"/>
</dbReference>
<dbReference type="EC" id="2.10.1.1" evidence="5 13"/>
<dbReference type="GO" id="GO:0006777">
    <property type="term" value="P:Mo-molybdopterin cofactor biosynthetic process"/>
    <property type="evidence" value="ECO:0007669"/>
    <property type="project" value="UniProtKB-UniRule"/>
</dbReference>
<dbReference type="Pfam" id="PF00994">
    <property type="entry name" value="MoCF_biosynth"/>
    <property type="match status" value="1"/>
</dbReference>
<dbReference type="AlphaFoldDB" id="A0A1A6C781"/>
<comment type="catalytic activity">
    <reaction evidence="12">
        <text>adenylyl-molybdopterin + molybdate = Mo-molybdopterin + AMP + H(+)</text>
        <dbReference type="Rhea" id="RHEA:35047"/>
        <dbReference type="ChEBI" id="CHEBI:15378"/>
        <dbReference type="ChEBI" id="CHEBI:36264"/>
        <dbReference type="ChEBI" id="CHEBI:62727"/>
        <dbReference type="ChEBI" id="CHEBI:71302"/>
        <dbReference type="ChEBI" id="CHEBI:456215"/>
        <dbReference type="EC" id="2.10.1.1"/>
    </reaction>
</comment>
<evidence type="ECO:0000256" key="10">
    <source>
        <dbReference type="ARBA" id="ARBA00022842"/>
    </source>
</evidence>
<sequence length="415" mass="43938">MSIPSSCDETDPEALTVEAALARVLETVQPLEGAQRVDLHGALGRVLAQPVSAPIDVPPHANSAMDGYALRADELAMGTAFRIVGEAFAGHPYRGDIGPGECVRVMTGGVMPRDADTVVQQEHVRVEGERIRVEQAPAAGANVRQAGEDIAAGSTVLPAGHRVGSAELGLLASLGLTEVDVRRLPRVAYFSTGDELRSAGEALGEGEIYDSNRHTLHGLLRETGVEATDLGRIPDDEAATRRVMAQAAAQADLIVTSGGASVGAADHVTRVLREHGAAQFWKIAMKPGRPLNFGRVDNAWFFGLPGNPVAVMVTFALFVAPALRRLRGESYAAPLILRATARSALRKNPGRTDFQRGVLTQRPDGTLEVETSGLQSSHILSGMSRANCLIRLPRDAGPMAAGATVDVIPFHALFR</sequence>
<evidence type="ECO:0000259" key="15">
    <source>
        <dbReference type="SMART" id="SM00852"/>
    </source>
</evidence>
<dbReference type="InterPro" id="IPR036135">
    <property type="entry name" value="MoeA_linker/N_sf"/>
</dbReference>
<dbReference type="InterPro" id="IPR008284">
    <property type="entry name" value="MoCF_biosynth_CS"/>
</dbReference>
<dbReference type="Pfam" id="PF03454">
    <property type="entry name" value="MoeA_C"/>
    <property type="match status" value="1"/>
</dbReference>
<dbReference type="SUPFAM" id="SSF53218">
    <property type="entry name" value="Molybdenum cofactor biosynthesis proteins"/>
    <property type="match status" value="1"/>
</dbReference>
<dbReference type="PANTHER" id="PTHR10192">
    <property type="entry name" value="MOLYBDOPTERIN BIOSYNTHESIS PROTEIN"/>
    <property type="match status" value="1"/>
</dbReference>